<reference evidence="1" key="2">
    <citation type="submission" date="2022-10" db="EMBL/GenBank/DDBJ databases">
        <authorList>
            <person name="Ngo T.-E."/>
        </authorList>
    </citation>
    <scope>NUCLEOTIDE SEQUENCE</scope>
    <source>
        <strain evidence="1">JHB</strain>
    </source>
</reference>
<reference evidence="1" key="1">
    <citation type="journal article" date="2017" name="Proc. Natl. Acad. Sci. U.S.A.">
        <title>Comparative genomics uncovers the prolific and distinctive metabolic potential of the cyanobacterial genus Moorea.</title>
        <authorList>
            <person name="Leao T."/>
            <person name="Castelao G."/>
            <person name="Korobeynikov A."/>
            <person name="Monroe E.A."/>
            <person name="Podell S."/>
            <person name="Glukhov E."/>
            <person name="Allen E.E."/>
            <person name="Gerwick W.H."/>
            <person name="Gerwick L."/>
        </authorList>
    </citation>
    <scope>NUCLEOTIDE SEQUENCE</scope>
    <source>
        <strain evidence="1">JHB</strain>
    </source>
</reference>
<dbReference type="Proteomes" id="UP000176944">
    <property type="component" value="Chromosome"/>
</dbReference>
<protein>
    <submittedName>
        <fullName evidence="1">Uncharacterized protein</fullName>
    </submittedName>
</protein>
<organism evidence="1">
    <name type="scientific">Moorena producens (strain JHB)</name>
    <dbReference type="NCBI Taxonomy" id="1454205"/>
    <lineage>
        <taxon>Bacteria</taxon>
        <taxon>Bacillati</taxon>
        <taxon>Cyanobacteriota</taxon>
        <taxon>Cyanophyceae</taxon>
        <taxon>Coleofasciculales</taxon>
        <taxon>Coleofasciculaceae</taxon>
        <taxon>Moorena</taxon>
    </lineage>
</organism>
<dbReference type="AlphaFoldDB" id="A0A1D9G5C7"/>
<dbReference type="EMBL" id="CP017708">
    <property type="protein sequence ID" value="AOY82849.2"/>
    <property type="molecule type" value="Genomic_DNA"/>
</dbReference>
<accession>A0A1D9G5C7</accession>
<sequence>MRYRVLGFREQRITGTGNTEELIWKSEHGKQKREQGKNPVYLIRLETTRKIIKILKSDYWVYL</sequence>
<gene>
    <name evidence="1" type="ORF">BJP36_26015</name>
</gene>
<name>A0A1D9G5C7_MOOP1</name>
<evidence type="ECO:0000313" key="1">
    <source>
        <dbReference type="EMBL" id="AOY82849.2"/>
    </source>
</evidence>
<proteinExistence type="predicted"/>